<keyword evidence="1" id="KW-0812">Transmembrane</keyword>
<keyword evidence="3" id="KW-1185">Reference proteome</keyword>
<organism evidence="2 3">
    <name type="scientific">Streptomyces coacervatus</name>
    <dbReference type="NCBI Taxonomy" id="647381"/>
    <lineage>
        <taxon>Bacteria</taxon>
        <taxon>Bacillati</taxon>
        <taxon>Actinomycetota</taxon>
        <taxon>Actinomycetes</taxon>
        <taxon>Kitasatosporales</taxon>
        <taxon>Streptomycetaceae</taxon>
        <taxon>Streptomyces</taxon>
    </lineage>
</organism>
<dbReference type="EMBL" id="BAABDE010000017">
    <property type="protein sequence ID" value="GAA3800890.1"/>
    <property type="molecule type" value="Genomic_DNA"/>
</dbReference>
<name>A0ABP7HX52_9ACTN</name>
<comment type="caution">
    <text evidence="2">The sequence shown here is derived from an EMBL/GenBank/DDBJ whole genome shotgun (WGS) entry which is preliminary data.</text>
</comment>
<feature type="transmembrane region" description="Helical" evidence="1">
    <location>
        <begin position="22"/>
        <end position="43"/>
    </location>
</feature>
<protein>
    <submittedName>
        <fullName evidence="2">Uncharacterized protein</fullName>
    </submittedName>
</protein>
<dbReference type="Proteomes" id="UP001501009">
    <property type="component" value="Unassembled WGS sequence"/>
</dbReference>
<evidence type="ECO:0000313" key="3">
    <source>
        <dbReference type="Proteomes" id="UP001501009"/>
    </source>
</evidence>
<dbReference type="RefSeq" id="WP_275777978.1">
    <property type="nucleotide sequence ID" value="NZ_BAABDE010000017.1"/>
</dbReference>
<evidence type="ECO:0000256" key="1">
    <source>
        <dbReference type="SAM" id="Phobius"/>
    </source>
</evidence>
<gene>
    <name evidence="2" type="ORF">GCM10022403_038950</name>
</gene>
<proteinExistence type="predicted"/>
<sequence>MVLMSAPWDKPDREKWPEPDKWQVFLAVASLLVAIIALAVQFAQ</sequence>
<keyword evidence="1" id="KW-1133">Transmembrane helix</keyword>
<reference evidence="3" key="1">
    <citation type="journal article" date="2019" name="Int. J. Syst. Evol. Microbiol.">
        <title>The Global Catalogue of Microorganisms (GCM) 10K type strain sequencing project: providing services to taxonomists for standard genome sequencing and annotation.</title>
        <authorList>
            <consortium name="The Broad Institute Genomics Platform"/>
            <consortium name="The Broad Institute Genome Sequencing Center for Infectious Disease"/>
            <person name="Wu L."/>
            <person name="Ma J."/>
        </authorList>
    </citation>
    <scope>NUCLEOTIDE SEQUENCE [LARGE SCALE GENOMIC DNA]</scope>
    <source>
        <strain evidence="3">JCM 17138</strain>
    </source>
</reference>
<keyword evidence="1" id="KW-0472">Membrane</keyword>
<evidence type="ECO:0000313" key="2">
    <source>
        <dbReference type="EMBL" id="GAA3800890.1"/>
    </source>
</evidence>
<accession>A0ABP7HX52</accession>